<protein>
    <submittedName>
        <fullName evidence="1">Uncharacterized protein</fullName>
    </submittedName>
</protein>
<accession>R7WQ53</accession>
<evidence type="ECO:0000313" key="2">
    <source>
        <dbReference type="Proteomes" id="UP000013525"/>
    </source>
</evidence>
<name>R7WQ53_9NOCA</name>
<dbReference type="AlphaFoldDB" id="R7WQ53"/>
<dbReference type="EMBL" id="APMY01000039">
    <property type="protein sequence ID" value="EOM77456.1"/>
    <property type="molecule type" value="Genomic_DNA"/>
</dbReference>
<keyword evidence="2" id="KW-1185">Reference proteome</keyword>
<proteinExistence type="predicted"/>
<evidence type="ECO:0000313" key="1">
    <source>
        <dbReference type="EMBL" id="EOM77456.1"/>
    </source>
</evidence>
<comment type="caution">
    <text evidence="1">The sequence shown here is derived from an EMBL/GenBank/DDBJ whole genome shotgun (WGS) entry which is preliminary data.</text>
</comment>
<sequence length="59" mass="5947">MADGRGHVSSPERCGVESGCVPVRVSACLVAPPSAPCDSYRIGAIGLRSVNAGSSMTAR</sequence>
<organism evidence="1 2">
    <name type="scientific">Rhodococcus rhodnii LMG 5362</name>
    <dbReference type="NCBI Taxonomy" id="1273125"/>
    <lineage>
        <taxon>Bacteria</taxon>
        <taxon>Bacillati</taxon>
        <taxon>Actinomycetota</taxon>
        <taxon>Actinomycetes</taxon>
        <taxon>Mycobacteriales</taxon>
        <taxon>Nocardiaceae</taxon>
        <taxon>Rhodococcus</taxon>
    </lineage>
</organism>
<gene>
    <name evidence="1" type="ORF">Rrhod_1133</name>
</gene>
<reference evidence="1 2" key="1">
    <citation type="journal article" date="2013" name="Genome Announc.">
        <title>Draft Genome Sequence of Rhodococcus rhodnii Strain LMG5362, a Symbiont of Rhodnius prolixus (Hemiptera, Reduviidae, Triatominae), the Principle Vector of Trypanosoma cruzi.</title>
        <authorList>
            <person name="Pachebat J.A."/>
            <person name="van Keulen G."/>
            <person name="Whitten M.M."/>
            <person name="Girdwood S."/>
            <person name="Del Sol R."/>
            <person name="Dyson P.J."/>
            <person name="Facey P.D."/>
        </authorList>
    </citation>
    <scope>NUCLEOTIDE SEQUENCE [LARGE SCALE GENOMIC DNA]</scope>
    <source>
        <strain evidence="1 2">LMG 5362</strain>
    </source>
</reference>
<dbReference type="Proteomes" id="UP000013525">
    <property type="component" value="Unassembled WGS sequence"/>
</dbReference>
<dbReference type="PATRIC" id="fig|1273125.3.peg.1094"/>